<dbReference type="Pfam" id="PF07963">
    <property type="entry name" value="N_methyl"/>
    <property type="match status" value="1"/>
</dbReference>
<dbReference type="SUPFAM" id="SSF54523">
    <property type="entry name" value="Pili subunits"/>
    <property type="match status" value="1"/>
</dbReference>
<name>A0ABR7PRJ0_9BURK</name>
<evidence type="ECO:0000256" key="1">
    <source>
        <dbReference type="ARBA" id="ARBA00005233"/>
    </source>
</evidence>
<dbReference type="InterPro" id="IPR012902">
    <property type="entry name" value="N_methyl_site"/>
</dbReference>
<feature type="transmembrane region" description="Helical" evidence="3">
    <location>
        <begin position="34"/>
        <end position="56"/>
    </location>
</feature>
<protein>
    <submittedName>
        <fullName evidence="4">Pilin</fullName>
    </submittedName>
</protein>
<evidence type="ECO:0000256" key="3">
    <source>
        <dbReference type="SAM" id="Phobius"/>
    </source>
</evidence>
<keyword evidence="5" id="KW-1185">Reference proteome</keyword>
<dbReference type="Proteomes" id="UP000736373">
    <property type="component" value="Unassembled WGS sequence"/>
</dbReference>
<evidence type="ECO:0000313" key="5">
    <source>
        <dbReference type="Proteomes" id="UP000736373"/>
    </source>
</evidence>
<keyword evidence="3" id="KW-1133">Transmembrane helix</keyword>
<comment type="caution">
    <text evidence="4">The sequence shown here is derived from an EMBL/GenBank/DDBJ whole genome shotgun (WGS) entry which is preliminary data.</text>
</comment>
<organism evidence="4 5">
    <name type="scientific">Paraburkholderia podalyriae</name>
    <dbReference type="NCBI Taxonomy" id="1938811"/>
    <lineage>
        <taxon>Bacteria</taxon>
        <taxon>Pseudomonadati</taxon>
        <taxon>Pseudomonadota</taxon>
        <taxon>Betaproteobacteria</taxon>
        <taxon>Burkholderiales</taxon>
        <taxon>Burkholderiaceae</taxon>
        <taxon>Paraburkholderia</taxon>
    </lineage>
</organism>
<evidence type="ECO:0000256" key="2">
    <source>
        <dbReference type="ARBA" id="ARBA00022481"/>
    </source>
</evidence>
<proteinExistence type="inferred from homology"/>
<gene>
    <name evidence="4" type="ORF">F6X42_20635</name>
</gene>
<sequence>MIVTLPYSPYSQSPSRCARWRASWFARICRRCGVGFTLIELMIVLAIVGVIAAYAIPAYQDYLARSRVGEGLSLAASARLAVAENAASGNAFSGGYASPPATRNVESIQIDDDTGQITITYSTRVAQAAANTLTLVPSVPDNADAPSARVALSKDAVQTGALTWECFASGKNASSLPAPGSGPMPIEASTLAANLAPPECRS</sequence>
<keyword evidence="2" id="KW-0488">Methylation</keyword>
<dbReference type="InterPro" id="IPR045584">
    <property type="entry name" value="Pilin-like"/>
</dbReference>
<dbReference type="Gene3D" id="3.30.700.10">
    <property type="entry name" value="Glycoprotein, Type 4 Pilin"/>
    <property type="match status" value="1"/>
</dbReference>
<keyword evidence="3" id="KW-0472">Membrane</keyword>
<evidence type="ECO:0000313" key="4">
    <source>
        <dbReference type="EMBL" id="MBC8748904.1"/>
    </source>
</evidence>
<dbReference type="Pfam" id="PF00114">
    <property type="entry name" value="Pilin"/>
    <property type="match status" value="1"/>
</dbReference>
<dbReference type="NCBIfam" id="TIGR02532">
    <property type="entry name" value="IV_pilin_GFxxxE"/>
    <property type="match status" value="1"/>
</dbReference>
<dbReference type="InterPro" id="IPR001082">
    <property type="entry name" value="Pilin"/>
</dbReference>
<accession>A0ABR7PRJ0</accession>
<comment type="similarity">
    <text evidence="1">Belongs to the N-Me-Phe pilin family.</text>
</comment>
<keyword evidence="3" id="KW-0812">Transmembrane</keyword>
<dbReference type="RefSeq" id="WP_187635942.1">
    <property type="nucleotide sequence ID" value="NZ_VZQQ01000016.1"/>
</dbReference>
<reference evidence="4 5" key="1">
    <citation type="submission" date="2019-09" db="EMBL/GenBank/DDBJ databases">
        <title>Paraburkholderia podalyriae sp. nov., A South African Podalyria-associated rhizobium.</title>
        <authorList>
            <person name="Mavima L."/>
            <person name="Beukes C.W."/>
            <person name="Palmer M."/>
            <person name="De Meyer S.E."/>
            <person name="James E.K."/>
            <person name="Maluk M."/>
            <person name="Avontuur J.R."/>
            <person name="Chan W.Y."/>
            <person name="Venter S.N."/>
            <person name="Steenkamp E.T."/>
        </authorList>
    </citation>
    <scope>NUCLEOTIDE SEQUENCE [LARGE SCALE GENOMIC DNA]</scope>
    <source>
        <strain evidence="4 5">WC7.3b</strain>
    </source>
</reference>
<dbReference type="EMBL" id="VZQQ01000016">
    <property type="protein sequence ID" value="MBC8748904.1"/>
    <property type="molecule type" value="Genomic_DNA"/>
</dbReference>